<reference evidence="3" key="1">
    <citation type="journal article" date="2020" name="Int. J. Syst. Evol. Microbiol.">
        <title>Alteromonas alba sp. nov., a marine bacterium isolated from the seawater of the West Pacific Ocean.</title>
        <authorList>
            <person name="Sun C."/>
            <person name="Wu Y.-H."/>
            <person name="Xamxidin M."/>
            <person name="Cheng H."/>
            <person name="Xu X.-W."/>
        </authorList>
    </citation>
    <scope>NUCLEOTIDE SEQUENCE [LARGE SCALE GENOMIC DNA]</scope>
    <source>
        <strain evidence="3">190</strain>
    </source>
</reference>
<dbReference type="Pfam" id="PF00149">
    <property type="entry name" value="Metallophos"/>
    <property type="match status" value="1"/>
</dbReference>
<evidence type="ECO:0000259" key="1">
    <source>
        <dbReference type="Pfam" id="PF00149"/>
    </source>
</evidence>
<protein>
    <submittedName>
        <fullName evidence="2">Metallophosphoesterase</fullName>
    </submittedName>
</protein>
<dbReference type="EMBL" id="PVNP01000104">
    <property type="protein sequence ID" value="PRO73591.1"/>
    <property type="molecule type" value="Genomic_DNA"/>
</dbReference>
<dbReference type="InterPro" id="IPR029052">
    <property type="entry name" value="Metallo-depent_PP-like"/>
</dbReference>
<accession>A0A2S9VAT7</accession>
<comment type="caution">
    <text evidence="2">The sequence shown here is derived from an EMBL/GenBank/DDBJ whole genome shotgun (WGS) entry which is preliminary data.</text>
</comment>
<feature type="domain" description="Calcineurin-like phosphoesterase" evidence="1">
    <location>
        <begin position="42"/>
        <end position="136"/>
    </location>
</feature>
<dbReference type="GO" id="GO:0016787">
    <property type="term" value="F:hydrolase activity"/>
    <property type="evidence" value="ECO:0007669"/>
    <property type="project" value="InterPro"/>
</dbReference>
<dbReference type="InterPro" id="IPR026336">
    <property type="entry name" value="PdeM-like"/>
</dbReference>
<dbReference type="RefSeq" id="WP_105934592.1">
    <property type="nucleotide sequence ID" value="NZ_PVNP01000104.1"/>
</dbReference>
<dbReference type="PANTHER" id="PTHR39323:SF1">
    <property type="entry name" value="BLR1149 PROTEIN"/>
    <property type="match status" value="1"/>
</dbReference>
<evidence type="ECO:0000313" key="2">
    <source>
        <dbReference type="EMBL" id="PRO73591.1"/>
    </source>
</evidence>
<gene>
    <name evidence="2" type="ORF">C6Y40_10765</name>
</gene>
<dbReference type="InterPro" id="IPR004843">
    <property type="entry name" value="Calcineurin-like_PHP"/>
</dbReference>
<keyword evidence="3" id="KW-1185">Reference proteome</keyword>
<dbReference type="SUPFAM" id="SSF56300">
    <property type="entry name" value="Metallo-dependent phosphatases"/>
    <property type="match status" value="1"/>
</dbReference>
<dbReference type="PANTHER" id="PTHR39323">
    <property type="entry name" value="BLR1149 PROTEIN"/>
    <property type="match status" value="1"/>
</dbReference>
<dbReference type="NCBIfam" id="TIGR04123">
    <property type="entry name" value="P_estr_lig_assc"/>
    <property type="match status" value="1"/>
</dbReference>
<dbReference type="Gene3D" id="3.60.21.10">
    <property type="match status" value="1"/>
</dbReference>
<evidence type="ECO:0000313" key="3">
    <source>
        <dbReference type="Proteomes" id="UP000238949"/>
    </source>
</evidence>
<dbReference type="AlphaFoldDB" id="A0A2S9VAT7"/>
<dbReference type="InterPro" id="IPR024173">
    <property type="entry name" value="Pesterase_MJ0037-like"/>
</dbReference>
<dbReference type="Proteomes" id="UP000238949">
    <property type="component" value="Unassembled WGS sequence"/>
</dbReference>
<organism evidence="2 3">
    <name type="scientific">Alteromonas alba</name>
    <dbReference type="NCBI Taxonomy" id="2079529"/>
    <lineage>
        <taxon>Bacteria</taxon>
        <taxon>Pseudomonadati</taxon>
        <taxon>Pseudomonadota</taxon>
        <taxon>Gammaproteobacteria</taxon>
        <taxon>Alteromonadales</taxon>
        <taxon>Alteromonadaceae</taxon>
        <taxon>Alteromonas/Salinimonas group</taxon>
        <taxon>Alteromonas</taxon>
    </lineage>
</organism>
<dbReference type="PIRSF" id="PIRSF000887">
    <property type="entry name" value="Pesterase_MJ0037"/>
    <property type="match status" value="1"/>
</dbReference>
<name>A0A2S9VAT7_9ALTE</name>
<sequence>MLSTTRLQQLIDTKQVFPIRFGGSLWLLDSRAALYWPEQDCLLLADLHFEKGSYLSQYASPVPRYDSRATLRSIAALLACYQPNRVLCLGDSFHDVHAFDRFLAEDVAQLKTLVLSVKEWIWLEGNHDPQVPEALDGLRAESYPLHTQQGSVIHCRHIPQDNDGLQIVGHFHPKARFASGKRRFRGKSLVVTDKLMLMPALGQYTGGLNIEDEVLTALAPKSQRQCYVLCEQRVIALPGGN</sequence>
<dbReference type="OrthoDB" id="9795838at2"/>
<proteinExistence type="predicted"/>